<keyword evidence="14" id="KW-1185">Reference proteome</keyword>
<keyword evidence="5" id="KW-0238">DNA-binding</keyword>
<dbReference type="SUPFAM" id="SSF57701">
    <property type="entry name" value="Zn2/Cys6 DNA-binding domain"/>
    <property type="match status" value="1"/>
</dbReference>
<dbReference type="OrthoDB" id="2595934at2759"/>
<comment type="similarity">
    <text evidence="8">Belongs to the prtT family.</text>
</comment>
<evidence type="ECO:0000256" key="3">
    <source>
        <dbReference type="ARBA" id="ARBA00022833"/>
    </source>
</evidence>
<evidence type="ECO:0000256" key="1">
    <source>
        <dbReference type="ARBA" id="ARBA00004123"/>
    </source>
</evidence>
<name>A0A9P9ESQ5_9HYPO</name>
<keyword evidence="4" id="KW-0805">Transcription regulation</keyword>
<dbReference type="AlphaFoldDB" id="A0A9P9ESQ5"/>
<feature type="domain" description="Zn(2)-C6 fungal-type" evidence="12">
    <location>
        <begin position="12"/>
        <end position="45"/>
    </location>
</feature>
<comment type="subcellular location">
    <subcellularLocation>
        <location evidence="1">Nucleus</location>
    </subcellularLocation>
</comment>
<sequence>MPPLRSGRASKACDLCRKQKTRCYASNDANGICLRCKTLSQPCSLTFTVTDSRSASPVGAQRRRILSTVVSEDSIQSRSTDARLDRLERTVETLLDRLDSRLDALTSISTRNELSLRSRQSSLPSEPNSAPVFVIRDAATDAGVYSPEVHGVPASELDLISAGFITTATAHSLLTLFRTHYGRWVKFSEEIPIEALLSQVRKSPLLLCSIFLIAVRHMTQELADSLAPKLFQEAKRLVTSSLLVVPQSIGFFQATLILSLWSTTIGQVPLSIDGWLLTGYALQQGLASPEFSELLQPNSVSSLSKSHVDACYLWNHLCIAHLQLDQPRSQFLQMGFHFAHLLAYCQSLKSPKVMVGDSLLAEMVRLSQTIINLAIDTTDERTRHLTDHIYHIVTFSTLTLCRLVHTYESTLRAADYDIVGLDNLVQRLIDWLKSIGLPCHATHMLGDIISARFKRLRPNFSPRATVGSTSDDGAASDIDYQFLSADIAFLDPEYIGADLFNLDFSSGL</sequence>
<keyword evidence="2" id="KW-0479">Metal-binding</keyword>
<reference evidence="13" key="1">
    <citation type="journal article" date="2021" name="Nat. Commun.">
        <title>Genetic determinants of endophytism in the Arabidopsis root mycobiome.</title>
        <authorList>
            <person name="Mesny F."/>
            <person name="Miyauchi S."/>
            <person name="Thiergart T."/>
            <person name="Pickel B."/>
            <person name="Atanasova L."/>
            <person name="Karlsson M."/>
            <person name="Huettel B."/>
            <person name="Barry K.W."/>
            <person name="Haridas S."/>
            <person name="Chen C."/>
            <person name="Bauer D."/>
            <person name="Andreopoulos W."/>
            <person name="Pangilinan J."/>
            <person name="LaButti K."/>
            <person name="Riley R."/>
            <person name="Lipzen A."/>
            <person name="Clum A."/>
            <person name="Drula E."/>
            <person name="Henrissat B."/>
            <person name="Kohler A."/>
            <person name="Grigoriev I.V."/>
            <person name="Martin F.M."/>
            <person name="Hacquard S."/>
        </authorList>
    </citation>
    <scope>NUCLEOTIDE SEQUENCE</scope>
    <source>
        <strain evidence="13">MPI-CAGE-AT-0021</strain>
    </source>
</reference>
<dbReference type="GO" id="GO:0005634">
    <property type="term" value="C:nucleus"/>
    <property type="evidence" value="ECO:0007669"/>
    <property type="project" value="UniProtKB-SubCell"/>
</dbReference>
<evidence type="ECO:0000259" key="12">
    <source>
        <dbReference type="PROSITE" id="PS50048"/>
    </source>
</evidence>
<organism evidence="13 14">
    <name type="scientific">Dactylonectria estremocensis</name>
    <dbReference type="NCBI Taxonomy" id="1079267"/>
    <lineage>
        <taxon>Eukaryota</taxon>
        <taxon>Fungi</taxon>
        <taxon>Dikarya</taxon>
        <taxon>Ascomycota</taxon>
        <taxon>Pezizomycotina</taxon>
        <taxon>Sordariomycetes</taxon>
        <taxon>Hypocreomycetidae</taxon>
        <taxon>Hypocreales</taxon>
        <taxon>Nectriaceae</taxon>
        <taxon>Dactylonectria</taxon>
    </lineage>
</organism>
<dbReference type="GO" id="GO:0000981">
    <property type="term" value="F:DNA-binding transcription factor activity, RNA polymerase II-specific"/>
    <property type="evidence" value="ECO:0007669"/>
    <property type="project" value="InterPro"/>
</dbReference>
<dbReference type="GO" id="GO:0008270">
    <property type="term" value="F:zinc ion binding"/>
    <property type="evidence" value="ECO:0007669"/>
    <property type="project" value="InterPro"/>
</dbReference>
<keyword evidence="3" id="KW-0862">Zinc</keyword>
<protein>
    <recommendedName>
        <fullName evidence="9">Transcriptional activator of proteases prtT</fullName>
    </recommendedName>
    <alternativeName>
        <fullName evidence="10">Zn(2)-C6 zinc finger-containing protein prtT</fullName>
    </alternativeName>
</protein>
<keyword evidence="7" id="KW-0539">Nucleus</keyword>
<evidence type="ECO:0000256" key="2">
    <source>
        <dbReference type="ARBA" id="ARBA00022723"/>
    </source>
</evidence>
<evidence type="ECO:0000313" key="13">
    <source>
        <dbReference type="EMBL" id="KAH7142755.1"/>
    </source>
</evidence>
<dbReference type="GO" id="GO:0000976">
    <property type="term" value="F:transcription cis-regulatory region binding"/>
    <property type="evidence" value="ECO:0007669"/>
    <property type="project" value="TreeGrafter"/>
</dbReference>
<evidence type="ECO:0000256" key="5">
    <source>
        <dbReference type="ARBA" id="ARBA00023125"/>
    </source>
</evidence>
<dbReference type="PROSITE" id="PS50048">
    <property type="entry name" value="ZN2_CY6_FUNGAL_2"/>
    <property type="match status" value="1"/>
</dbReference>
<dbReference type="InterPro" id="IPR051089">
    <property type="entry name" value="prtT"/>
</dbReference>
<comment type="caution">
    <text evidence="13">The sequence shown here is derived from an EMBL/GenBank/DDBJ whole genome shotgun (WGS) entry which is preliminary data.</text>
</comment>
<dbReference type="PROSITE" id="PS00463">
    <property type="entry name" value="ZN2_CY6_FUNGAL_1"/>
    <property type="match status" value="1"/>
</dbReference>
<evidence type="ECO:0000256" key="10">
    <source>
        <dbReference type="ARBA" id="ARBA00042461"/>
    </source>
</evidence>
<dbReference type="CDD" id="cd00067">
    <property type="entry name" value="GAL4"/>
    <property type="match status" value="1"/>
</dbReference>
<dbReference type="Pfam" id="PF00172">
    <property type="entry name" value="Zn_clus"/>
    <property type="match status" value="1"/>
</dbReference>
<dbReference type="PANTHER" id="PTHR31845:SF34">
    <property type="entry name" value="TRANSCRIPTIONAL ACTIVATOR OF PROTEASES PRTT"/>
    <property type="match status" value="1"/>
</dbReference>
<keyword evidence="6" id="KW-0804">Transcription</keyword>
<dbReference type="InterPro" id="IPR001138">
    <property type="entry name" value="Zn2Cys6_DnaBD"/>
</dbReference>
<keyword evidence="11" id="KW-0175">Coiled coil</keyword>
<evidence type="ECO:0000256" key="6">
    <source>
        <dbReference type="ARBA" id="ARBA00023163"/>
    </source>
</evidence>
<gene>
    <name evidence="13" type="ORF">B0J13DRAFT_596104</name>
</gene>
<evidence type="ECO:0000313" key="14">
    <source>
        <dbReference type="Proteomes" id="UP000717696"/>
    </source>
</evidence>
<feature type="coiled-coil region" evidence="11">
    <location>
        <begin position="77"/>
        <end position="104"/>
    </location>
</feature>
<evidence type="ECO:0000256" key="4">
    <source>
        <dbReference type="ARBA" id="ARBA00023015"/>
    </source>
</evidence>
<evidence type="ECO:0000256" key="9">
    <source>
        <dbReference type="ARBA" id="ARBA00041135"/>
    </source>
</evidence>
<dbReference type="InterPro" id="IPR036864">
    <property type="entry name" value="Zn2-C6_fun-type_DNA-bd_sf"/>
</dbReference>
<dbReference type="EMBL" id="JAGMUU010000011">
    <property type="protein sequence ID" value="KAH7142755.1"/>
    <property type="molecule type" value="Genomic_DNA"/>
</dbReference>
<dbReference type="Proteomes" id="UP000717696">
    <property type="component" value="Unassembled WGS sequence"/>
</dbReference>
<dbReference type="PANTHER" id="PTHR31845">
    <property type="entry name" value="FINGER DOMAIN PROTEIN, PUTATIVE-RELATED"/>
    <property type="match status" value="1"/>
</dbReference>
<dbReference type="Gene3D" id="4.10.240.10">
    <property type="entry name" value="Zn(2)-C6 fungal-type DNA-binding domain"/>
    <property type="match status" value="1"/>
</dbReference>
<proteinExistence type="inferred from homology"/>
<dbReference type="SMART" id="SM00066">
    <property type="entry name" value="GAL4"/>
    <property type="match status" value="1"/>
</dbReference>
<evidence type="ECO:0000256" key="8">
    <source>
        <dbReference type="ARBA" id="ARBA00038134"/>
    </source>
</evidence>
<accession>A0A9P9ESQ5</accession>
<evidence type="ECO:0000256" key="11">
    <source>
        <dbReference type="SAM" id="Coils"/>
    </source>
</evidence>
<evidence type="ECO:0000256" key="7">
    <source>
        <dbReference type="ARBA" id="ARBA00023242"/>
    </source>
</evidence>